<dbReference type="AlphaFoldDB" id="A0ABD1YIF6"/>
<sequence length="575" mass="62409">MANFVWKADESIELLNVVQKWDSKTKDSQMRGKKIAMWQGVAAELFVPEDEADLYRLSKRCERRFNLLRNKYEAYCLQLAMSEENPSLTPPPHIKLDAELWEKMKMYFGDPQFLKSSKTPKLAVARVLAASVKKVHKGIEAEDDESSGSEEEPEPNESGQKLQLHEDSSSSSTSSVGSNNFHHDSAGASSPTSSSRTSYYEFCSSDSYTQKSDGSGQSAGRLQNYQPLWKDIDSFTCGSLSKSPSGSYDFSDSNWDSSSKDCNDNIAYDQMLAVTRTLSISKFSSRSEPKTTSSRAEFKNLIDLDDLDDHISPILGSEVIPSAAAAVADTVLNSLSPLNALKISSAAAAAVAVTPAAPPQLVECGRSPPSKLSLGSNTSERSKKKGEKKDSDSRMSPATGSKTHSVGSQDTSVVKSASGEQATKRQLEHSLSSSSKSSREMLVYNNQNLSHHLQRLPAIVGDKSMENPPNDDADSDGHRVLLSDEDRKKLMYEDVLPAKSKSTSSSSSTAHHESQDGRSGSRKSSASSSSSSSQQPSSGPRPSTSITTARDKDDNVNVMVYIKLNNLKISEPGHG</sequence>
<dbReference type="EMBL" id="JBHFFA010000004">
    <property type="protein sequence ID" value="KAL2630586.1"/>
    <property type="molecule type" value="Genomic_DNA"/>
</dbReference>
<organism evidence="2 3">
    <name type="scientific">Riccia fluitans</name>
    <dbReference type="NCBI Taxonomy" id="41844"/>
    <lineage>
        <taxon>Eukaryota</taxon>
        <taxon>Viridiplantae</taxon>
        <taxon>Streptophyta</taxon>
        <taxon>Embryophyta</taxon>
        <taxon>Marchantiophyta</taxon>
        <taxon>Marchantiopsida</taxon>
        <taxon>Marchantiidae</taxon>
        <taxon>Marchantiales</taxon>
        <taxon>Ricciaceae</taxon>
        <taxon>Riccia</taxon>
    </lineage>
</organism>
<feature type="compositionally biased region" description="Low complexity" evidence="1">
    <location>
        <begin position="499"/>
        <end position="509"/>
    </location>
</feature>
<dbReference type="Proteomes" id="UP001605036">
    <property type="component" value="Unassembled WGS sequence"/>
</dbReference>
<accession>A0ABD1YIF6</accession>
<evidence type="ECO:0000313" key="2">
    <source>
        <dbReference type="EMBL" id="KAL2630586.1"/>
    </source>
</evidence>
<feature type="compositionally biased region" description="Low complexity" evidence="1">
    <location>
        <begin position="522"/>
        <end position="545"/>
    </location>
</feature>
<name>A0ABD1YIF6_9MARC</name>
<feature type="compositionally biased region" description="Low complexity" evidence="1">
    <location>
        <begin position="169"/>
        <end position="178"/>
    </location>
</feature>
<comment type="caution">
    <text evidence="2">The sequence shown here is derived from an EMBL/GenBank/DDBJ whole genome shotgun (WGS) entry which is preliminary data.</text>
</comment>
<keyword evidence="3" id="KW-1185">Reference proteome</keyword>
<gene>
    <name evidence="2" type="ORF">R1flu_015272</name>
</gene>
<feature type="region of interest" description="Disordered" evidence="1">
    <location>
        <begin position="138"/>
        <end position="195"/>
    </location>
</feature>
<feature type="region of interest" description="Disordered" evidence="1">
    <location>
        <begin position="359"/>
        <end position="438"/>
    </location>
</feature>
<proteinExistence type="predicted"/>
<evidence type="ECO:0000313" key="3">
    <source>
        <dbReference type="Proteomes" id="UP001605036"/>
    </source>
</evidence>
<reference evidence="2 3" key="1">
    <citation type="submission" date="2024-09" db="EMBL/GenBank/DDBJ databases">
        <title>Chromosome-scale assembly of Riccia fluitans.</title>
        <authorList>
            <person name="Paukszto L."/>
            <person name="Sawicki J."/>
            <person name="Karawczyk K."/>
            <person name="Piernik-Szablinska J."/>
            <person name="Szczecinska M."/>
            <person name="Mazdziarz M."/>
        </authorList>
    </citation>
    <scope>NUCLEOTIDE SEQUENCE [LARGE SCALE GENOMIC DNA]</scope>
    <source>
        <strain evidence="2">Rf_01</strain>
        <tissue evidence="2">Aerial parts of the thallus</tissue>
    </source>
</reference>
<evidence type="ECO:0008006" key="4">
    <source>
        <dbReference type="Google" id="ProtNLM"/>
    </source>
</evidence>
<evidence type="ECO:0000256" key="1">
    <source>
        <dbReference type="SAM" id="MobiDB-lite"/>
    </source>
</evidence>
<feature type="compositionally biased region" description="Acidic residues" evidence="1">
    <location>
        <begin position="141"/>
        <end position="155"/>
    </location>
</feature>
<feature type="region of interest" description="Disordered" evidence="1">
    <location>
        <begin position="484"/>
        <end position="556"/>
    </location>
</feature>
<feature type="compositionally biased region" description="Low complexity" evidence="1">
    <location>
        <begin position="186"/>
        <end position="195"/>
    </location>
</feature>
<feature type="compositionally biased region" description="Polar residues" evidence="1">
    <location>
        <begin position="396"/>
        <end position="421"/>
    </location>
</feature>
<protein>
    <recommendedName>
        <fullName evidence="4">Myb-like domain-containing protein</fullName>
    </recommendedName>
</protein>